<dbReference type="Proteomes" id="UP000023152">
    <property type="component" value="Unassembled WGS sequence"/>
</dbReference>
<accession>X6MVJ7</accession>
<dbReference type="PROSITE" id="PS50089">
    <property type="entry name" value="ZF_RING_2"/>
    <property type="match status" value="1"/>
</dbReference>
<evidence type="ECO:0000313" key="3">
    <source>
        <dbReference type="EMBL" id="ETO17130.1"/>
    </source>
</evidence>
<keyword evidence="4" id="KW-1185">Reference proteome</keyword>
<comment type="caution">
    <text evidence="3">The sequence shown here is derived from an EMBL/GenBank/DDBJ whole genome shotgun (WGS) entry which is preliminary data.</text>
</comment>
<gene>
    <name evidence="3" type="ORF">RFI_20205</name>
</gene>
<evidence type="ECO:0000259" key="2">
    <source>
        <dbReference type="PROSITE" id="PS50089"/>
    </source>
</evidence>
<dbReference type="InterPro" id="IPR013083">
    <property type="entry name" value="Znf_RING/FYVE/PHD"/>
</dbReference>
<reference evidence="3 4" key="1">
    <citation type="journal article" date="2013" name="Curr. Biol.">
        <title>The Genome of the Foraminiferan Reticulomyxa filosa.</title>
        <authorList>
            <person name="Glockner G."/>
            <person name="Hulsmann N."/>
            <person name="Schleicher M."/>
            <person name="Noegel A.A."/>
            <person name="Eichinger L."/>
            <person name="Gallinger C."/>
            <person name="Pawlowski J."/>
            <person name="Sierra R."/>
            <person name="Euteneuer U."/>
            <person name="Pillet L."/>
            <person name="Moustafa A."/>
            <person name="Platzer M."/>
            <person name="Groth M."/>
            <person name="Szafranski K."/>
            <person name="Schliwa M."/>
        </authorList>
    </citation>
    <scope>NUCLEOTIDE SEQUENCE [LARGE SCALE GENOMIC DNA]</scope>
</reference>
<proteinExistence type="predicted"/>
<organism evidence="3 4">
    <name type="scientific">Reticulomyxa filosa</name>
    <dbReference type="NCBI Taxonomy" id="46433"/>
    <lineage>
        <taxon>Eukaryota</taxon>
        <taxon>Sar</taxon>
        <taxon>Rhizaria</taxon>
        <taxon>Retaria</taxon>
        <taxon>Foraminifera</taxon>
        <taxon>Monothalamids</taxon>
        <taxon>Reticulomyxidae</taxon>
        <taxon>Reticulomyxa</taxon>
    </lineage>
</organism>
<feature type="domain" description="RING-type" evidence="2">
    <location>
        <begin position="252"/>
        <end position="298"/>
    </location>
</feature>
<sequence>MKTLSATEKALNRMLLIKGCLTTEELEYEQRQLSKLFGKPTEKEENVTDILGDHLMSTASFVNAQIVSHRDAISGKTYYGYSFNTLKSESNDFQHVNGFSDEEINFCRQKPLDKQMLTALIKKLTAKRLIQICKNINDVAQLACIQKQSIDLLNRSPQKRRMSNRFSLSQNYSQTVWIIFIYFSSKKKIIIISSLLFSDKQQWFKYYKKEIKEIESLNIDQSDSCIFLIGPRAHLEFQYLLDSMSCHEINECSICNSAVEAFGHICLHSRCSKILHVDCAEEYMHNLEYKNIVCPSCRQSWGSNKKHLQSMSRFIATPRDALGFIDQVLDEMSTAQEQNKTNSDNEH</sequence>
<dbReference type="InterPro" id="IPR001841">
    <property type="entry name" value="Znf_RING"/>
</dbReference>
<keyword evidence="1" id="KW-0862">Zinc</keyword>
<dbReference type="GO" id="GO:0008270">
    <property type="term" value="F:zinc ion binding"/>
    <property type="evidence" value="ECO:0007669"/>
    <property type="project" value="UniProtKB-KW"/>
</dbReference>
<dbReference type="EMBL" id="ASPP01017236">
    <property type="protein sequence ID" value="ETO17130.1"/>
    <property type="molecule type" value="Genomic_DNA"/>
</dbReference>
<dbReference type="Gene3D" id="3.30.40.10">
    <property type="entry name" value="Zinc/RING finger domain, C3HC4 (zinc finger)"/>
    <property type="match status" value="1"/>
</dbReference>
<dbReference type="SUPFAM" id="SSF57850">
    <property type="entry name" value="RING/U-box"/>
    <property type="match status" value="1"/>
</dbReference>
<name>X6MVJ7_RETFI</name>
<keyword evidence="1" id="KW-0479">Metal-binding</keyword>
<dbReference type="AlphaFoldDB" id="X6MVJ7"/>
<evidence type="ECO:0000256" key="1">
    <source>
        <dbReference type="PROSITE-ProRule" id="PRU00175"/>
    </source>
</evidence>
<evidence type="ECO:0000313" key="4">
    <source>
        <dbReference type="Proteomes" id="UP000023152"/>
    </source>
</evidence>
<keyword evidence="1" id="KW-0863">Zinc-finger</keyword>
<protein>
    <recommendedName>
        <fullName evidence="2">RING-type domain-containing protein</fullName>
    </recommendedName>
</protein>